<dbReference type="EMBL" id="JACEIQ010000016">
    <property type="protein sequence ID" value="MBA4495570.1"/>
    <property type="molecule type" value="Genomic_DNA"/>
</dbReference>
<dbReference type="AlphaFoldDB" id="A0A7W1WT48"/>
<evidence type="ECO:0000313" key="2">
    <source>
        <dbReference type="Proteomes" id="UP000535491"/>
    </source>
</evidence>
<accession>A0A7W1WT48</accession>
<protein>
    <submittedName>
        <fullName evidence="1">Uncharacterized protein</fullName>
    </submittedName>
</protein>
<dbReference type="Proteomes" id="UP000535491">
    <property type="component" value="Unassembled WGS sequence"/>
</dbReference>
<reference evidence="1 2" key="1">
    <citation type="submission" date="2020-07" db="EMBL/GenBank/DDBJ databases">
        <authorList>
            <person name="Feng H."/>
        </authorList>
    </citation>
    <scope>NUCLEOTIDE SEQUENCE [LARGE SCALE GENOMIC DNA]</scope>
    <source>
        <strain evidence="2">s-10</strain>
    </source>
</reference>
<sequence length="80" mass="9415">MERDKTINYVSESQLISYVVYVMAKLGYSRKNIAELVRELNTTFDLKYDDFTFNTSLAVGEEDRKNLLPTISRRNDETRQ</sequence>
<name>A0A7W1WT48_9BACL</name>
<proteinExistence type="predicted"/>
<gene>
    <name evidence="1" type="ORF">H1191_14805</name>
</gene>
<comment type="caution">
    <text evidence="1">The sequence shown here is derived from an EMBL/GenBank/DDBJ whole genome shotgun (WGS) entry which is preliminary data.</text>
</comment>
<keyword evidence="2" id="KW-1185">Reference proteome</keyword>
<organism evidence="1 2">
    <name type="scientific">Paenactinomyces guangxiensis</name>
    <dbReference type="NCBI Taxonomy" id="1490290"/>
    <lineage>
        <taxon>Bacteria</taxon>
        <taxon>Bacillati</taxon>
        <taxon>Bacillota</taxon>
        <taxon>Bacilli</taxon>
        <taxon>Bacillales</taxon>
        <taxon>Thermoactinomycetaceae</taxon>
        <taxon>Paenactinomyces</taxon>
    </lineage>
</organism>
<evidence type="ECO:0000313" key="1">
    <source>
        <dbReference type="EMBL" id="MBA4495570.1"/>
    </source>
</evidence>
<dbReference type="RefSeq" id="WP_181753151.1">
    <property type="nucleotide sequence ID" value="NZ_JACEIQ010000016.1"/>
</dbReference>